<organism evidence="1 2">
    <name type="scientific">Arenicella xantha</name>
    <dbReference type="NCBI Taxonomy" id="644221"/>
    <lineage>
        <taxon>Bacteria</taxon>
        <taxon>Pseudomonadati</taxon>
        <taxon>Pseudomonadota</taxon>
        <taxon>Gammaproteobacteria</taxon>
        <taxon>Arenicellales</taxon>
        <taxon>Arenicellaceae</taxon>
        <taxon>Arenicella</taxon>
    </lineage>
</organism>
<proteinExistence type="predicted"/>
<sequence length="187" mass="21536">MDNIVDIVESLLLEPPRKLVPILENGHSERSSPYEIPDLSDYDFNRDSMLCGATSTLCFDHMSELDPRHTENGAPEKMITSFNQRYQSYVQTLSKRYREPQITGSLHEGHWGIGVASEIDNLRIGSKTDFTLWIKGTHEKKNIFLVNTCDIGDSEFTSQIWVYCALEQNDLSSSTTLPWWKSVKFWR</sequence>
<dbReference type="InParanoid" id="A0A395JT61"/>
<dbReference type="Proteomes" id="UP000253083">
    <property type="component" value="Unassembled WGS sequence"/>
</dbReference>
<dbReference type="AlphaFoldDB" id="A0A395JT61"/>
<evidence type="ECO:0000313" key="1">
    <source>
        <dbReference type="EMBL" id="RBP53676.1"/>
    </source>
</evidence>
<dbReference type="EMBL" id="QNRT01000001">
    <property type="protein sequence ID" value="RBP53676.1"/>
    <property type="molecule type" value="Genomic_DNA"/>
</dbReference>
<gene>
    <name evidence="1" type="ORF">DFR28_1011063</name>
</gene>
<accession>A0A395JT61</accession>
<protein>
    <submittedName>
        <fullName evidence="1">Uncharacterized protein</fullName>
    </submittedName>
</protein>
<reference evidence="1 2" key="1">
    <citation type="submission" date="2018-06" db="EMBL/GenBank/DDBJ databases">
        <title>Genomic Encyclopedia of Type Strains, Phase IV (KMG-IV): sequencing the most valuable type-strain genomes for metagenomic binning, comparative biology and taxonomic classification.</title>
        <authorList>
            <person name="Goeker M."/>
        </authorList>
    </citation>
    <scope>NUCLEOTIDE SEQUENCE [LARGE SCALE GENOMIC DNA]</scope>
    <source>
        <strain evidence="1 2">DSM 24032</strain>
    </source>
</reference>
<keyword evidence="2" id="KW-1185">Reference proteome</keyword>
<name>A0A395JT61_9GAMM</name>
<evidence type="ECO:0000313" key="2">
    <source>
        <dbReference type="Proteomes" id="UP000253083"/>
    </source>
</evidence>
<dbReference type="RefSeq" id="WP_113953224.1">
    <property type="nucleotide sequence ID" value="NZ_QNRT01000001.1"/>
</dbReference>
<comment type="caution">
    <text evidence="1">The sequence shown here is derived from an EMBL/GenBank/DDBJ whole genome shotgun (WGS) entry which is preliminary data.</text>
</comment>